<dbReference type="EMBL" id="PHNF01000001">
    <property type="protein sequence ID" value="PPE06397.1"/>
    <property type="molecule type" value="Genomic_DNA"/>
</dbReference>
<accession>A0A2S5RGH8</accession>
<reference evidence="1 2" key="1">
    <citation type="submission" date="2017-11" db="EMBL/GenBank/DDBJ databases">
        <title>Genome sequence of Mesoplasma corruscae ELCA-2 (ATCC 49579).</title>
        <authorList>
            <person name="Lo W.-S."/>
            <person name="Kuo C.-H."/>
        </authorList>
    </citation>
    <scope>NUCLEOTIDE SEQUENCE [LARGE SCALE GENOMIC DNA]</scope>
    <source>
        <strain evidence="1 2">ELCA-2</strain>
    </source>
</reference>
<evidence type="ECO:0000313" key="1">
    <source>
        <dbReference type="EMBL" id="PPE06397.1"/>
    </source>
</evidence>
<dbReference type="Proteomes" id="UP000239785">
    <property type="component" value="Unassembled WGS sequence"/>
</dbReference>
<keyword evidence="2" id="KW-1185">Reference proteome</keyword>
<dbReference type="OrthoDB" id="398931at2"/>
<dbReference type="AlphaFoldDB" id="A0A2S5RGH8"/>
<comment type="caution">
    <text evidence="1">The sequence shown here is derived from an EMBL/GenBank/DDBJ whole genome shotgun (WGS) entry which is preliminary data.</text>
</comment>
<protein>
    <submittedName>
        <fullName evidence="1">Uncharacterized protein</fullName>
    </submittedName>
</protein>
<gene>
    <name evidence="1" type="ORF">MCORR_v1c00250</name>
</gene>
<name>A0A2S5RGH8_9MOLU</name>
<sequence length="91" mass="10488">MSYYYKPIMNYTSHALQRAKERLNLKDKPDWEVKAAIKKHMQASTKSFDQKNTVYVSASNSDIYFVIDMNTNTLITVTKVSPEKMLSLYGG</sequence>
<organism evidence="1 2">
    <name type="scientific">Mesoplasma corruscae</name>
    <dbReference type="NCBI Taxonomy" id="216874"/>
    <lineage>
        <taxon>Bacteria</taxon>
        <taxon>Bacillati</taxon>
        <taxon>Mycoplasmatota</taxon>
        <taxon>Mollicutes</taxon>
        <taxon>Entomoplasmatales</taxon>
        <taxon>Entomoplasmataceae</taxon>
        <taxon>Mesoplasma</taxon>
    </lineage>
</organism>
<proteinExistence type="predicted"/>
<evidence type="ECO:0000313" key="2">
    <source>
        <dbReference type="Proteomes" id="UP000239785"/>
    </source>
</evidence>
<dbReference type="RefSeq" id="WP_104207632.1">
    <property type="nucleotide sequence ID" value="NZ_PHNF01000001.1"/>
</dbReference>